<keyword evidence="4" id="KW-1185">Reference proteome</keyword>
<dbReference type="InterPro" id="IPR003423">
    <property type="entry name" value="OMP_efflux"/>
</dbReference>
<evidence type="ECO:0000313" key="3">
    <source>
        <dbReference type="EMBL" id="PPQ34848.1"/>
    </source>
</evidence>
<dbReference type="NCBIfam" id="TIGR01845">
    <property type="entry name" value="outer_NodT"/>
    <property type="match status" value="1"/>
</dbReference>
<comment type="subcellular location">
    <subcellularLocation>
        <location evidence="2">Cell membrane</location>
        <topology evidence="2">Lipid-anchor</topology>
    </subcellularLocation>
</comment>
<dbReference type="AlphaFoldDB" id="A0A2S6NJ89"/>
<comment type="similarity">
    <text evidence="1 2">Belongs to the outer membrane factor (OMF) (TC 1.B.17) family.</text>
</comment>
<evidence type="ECO:0000256" key="1">
    <source>
        <dbReference type="ARBA" id="ARBA00007613"/>
    </source>
</evidence>
<reference evidence="3 4" key="1">
    <citation type="journal article" date="2018" name="Arch. Microbiol.">
        <title>New insights into the metabolic potential of the phototrophic purple bacterium Rhodopila globiformis DSM 161(T) from its draft genome sequence and evidence for a vanadium-dependent nitrogenase.</title>
        <authorList>
            <person name="Imhoff J.F."/>
            <person name="Rahn T."/>
            <person name="Kunzel S."/>
            <person name="Neulinger S.C."/>
        </authorList>
    </citation>
    <scope>NUCLEOTIDE SEQUENCE [LARGE SCALE GENOMIC DNA]</scope>
    <source>
        <strain evidence="3 4">DSM 161</strain>
    </source>
</reference>
<dbReference type="GO" id="GO:0015562">
    <property type="term" value="F:efflux transmembrane transporter activity"/>
    <property type="evidence" value="ECO:0007669"/>
    <property type="project" value="InterPro"/>
</dbReference>
<dbReference type="PANTHER" id="PTHR30203:SF33">
    <property type="entry name" value="BLR4455 PROTEIN"/>
    <property type="match status" value="1"/>
</dbReference>
<keyword evidence="2" id="KW-0812">Transmembrane</keyword>
<feature type="signal peptide" evidence="2">
    <location>
        <begin position="1"/>
        <end position="27"/>
    </location>
</feature>
<accession>A0A2S6NJ89</accession>
<evidence type="ECO:0000313" key="4">
    <source>
        <dbReference type="Proteomes" id="UP000239724"/>
    </source>
</evidence>
<dbReference type="OrthoDB" id="9783100at2"/>
<comment type="caution">
    <text evidence="3">The sequence shown here is derived from an EMBL/GenBank/DDBJ whole genome shotgun (WGS) entry which is preliminary data.</text>
</comment>
<dbReference type="PROSITE" id="PS51257">
    <property type="entry name" value="PROKAR_LIPOPROTEIN"/>
    <property type="match status" value="1"/>
</dbReference>
<dbReference type="Gene3D" id="2.20.200.10">
    <property type="entry name" value="Outer membrane efflux proteins (OEP)"/>
    <property type="match status" value="1"/>
</dbReference>
<dbReference type="Pfam" id="PF02321">
    <property type="entry name" value="OEP"/>
    <property type="match status" value="2"/>
</dbReference>
<keyword evidence="2" id="KW-0732">Signal</keyword>
<dbReference type="GO" id="GO:0005886">
    <property type="term" value="C:plasma membrane"/>
    <property type="evidence" value="ECO:0007669"/>
    <property type="project" value="UniProtKB-SubCell"/>
</dbReference>
<feature type="chain" id="PRO_5015369482" evidence="2">
    <location>
        <begin position="28"/>
        <end position="504"/>
    </location>
</feature>
<gene>
    <name evidence="3" type="ORF">CCS01_09495</name>
</gene>
<name>A0A2S6NJ89_RHOGL</name>
<evidence type="ECO:0000256" key="2">
    <source>
        <dbReference type="RuleBase" id="RU362097"/>
    </source>
</evidence>
<organism evidence="3 4">
    <name type="scientific">Rhodopila globiformis</name>
    <name type="common">Rhodopseudomonas globiformis</name>
    <dbReference type="NCBI Taxonomy" id="1071"/>
    <lineage>
        <taxon>Bacteria</taxon>
        <taxon>Pseudomonadati</taxon>
        <taxon>Pseudomonadota</taxon>
        <taxon>Alphaproteobacteria</taxon>
        <taxon>Acetobacterales</taxon>
        <taxon>Acetobacteraceae</taxon>
        <taxon>Rhodopila</taxon>
    </lineage>
</organism>
<keyword evidence="2" id="KW-1134">Transmembrane beta strand</keyword>
<dbReference type="Proteomes" id="UP000239724">
    <property type="component" value="Unassembled WGS sequence"/>
</dbReference>
<keyword evidence="2" id="KW-0564">Palmitate</keyword>
<dbReference type="EMBL" id="NHRY01000086">
    <property type="protein sequence ID" value="PPQ34848.1"/>
    <property type="molecule type" value="Genomic_DNA"/>
</dbReference>
<dbReference type="PANTHER" id="PTHR30203">
    <property type="entry name" value="OUTER MEMBRANE CATION EFFLUX PROTEIN"/>
    <property type="match status" value="1"/>
</dbReference>
<proteinExistence type="inferred from homology"/>
<keyword evidence="2" id="KW-0472">Membrane</keyword>
<keyword evidence="2" id="KW-0449">Lipoprotein</keyword>
<dbReference type="SUPFAM" id="SSF56954">
    <property type="entry name" value="Outer membrane efflux proteins (OEP)"/>
    <property type="match status" value="1"/>
</dbReference>
<protein>
    <submittedName>
        <fullName evidence="3">RND transporter</fullName>
    </submittedName>
</protein>
<dbReference type="RefSeq" id="WP_104518612.1">
    <property type="nucleotide sequence ID" value="NZ_NHRY01000086.1"/>
</dbReference>
<dbReference type="InterPro" id="IPR010131">
    <property type="entry name" value="MdtP/NodT-like"/>
</dbReference>
<dbReference type="Gene3D" id="1.20.1600.10">
    <property type="entry name" value="Outer membrane efflux proteins (OEP)"/>
    <property type="match status" value="1"/>
</dbReference>
<sequence>MSSPVFRQPRRRHLPALALAAALGGCAVGPDYHTPAAPTDARLTEAPLLGQTVSAATPGGTAQRLTVGRDIPGEWWTLFHSPQVTALVRQALAGNPTVTAAQATLREALQNVRAGQGALFPQLSASVQAQRQQASLAAFGLGSGTATFGLITGAVNVSYTLDAFGGIRRQIEQLNAQAEYQRYEVEATILTLAANVITTAINEASLQAQIDITNDIVRADNEALRLMQQRFQLGGVSQVEVLQQQSLLDAKVATLPDLRKQLQQTRNQLAVLLGGRPAGYTMPTLKLNDLTLPADLPVSLPSKLVEQRPDIRAYAALLHAAYTGVGIATANMLPQITLTGSLGREGTDLPNVFTPSGLVWSIASSLAQPIFEGGTLLARRRAAQAALEVAAAQYSDTVNVAFQNVADALVAIQRDAEALHAALAAEKTAAASLAMTLSQYEAGAGSYLAVLTAEQVEYSARLTLQMAQAARFTDTVALFQALGGGWWNRDDIDPKTAHCCGVLP</sequence>